<evidence type="ECO:0000256" key="2">
    <source>
        <dbReference type="ARBA" id="ARBA00004496"/>
    </source>
</evidence>
<name>A0ABM4C219_HYDVU</name>
<dbReference type="Proteomes" id="UP001652625">
    <property type="component" value="Chromosome 06"/>
</dbReference>
<evidence type="ECO:0000313" key="10">
    <source>
        <dbReference type="Proteomes" id="UP001652625"/>
    </source>
</evidence>
<evidence type="ECO:0000256" key="5">
    <source>
        <dbReference type="ARBA" id="ARBA00020264"/>
    </source>
</evidence>
<feature type="compositionally biased region" description="Acidic residues" evidence="9">
    <location>
        <begin position="283"/>
        <end position="299"/>
    </location>
</feature>
<protein>
    <recommendedName>
        <fullName evidence="5">Elongator complex protein 5</fullName>
    </recommendedName>
</protein>
<reference evidence="11" key="1">
    <citation type="submission" date="2025-08" db="UniProtKB">
        <authorList>
            <consortium name="RefSeq"/>
        </authorList>
    </citation>
    <scope>IDENTIFICATION</scope>
</reference>
<evidence type="ECO:0000256" key="1">
    <source>
        <dbReference type="ARBA" id="ARBA00004123"/>
    </source>
</evidence>
<keyword evidence="8" id="KW-0539">Nucleus</keyword>
<dbReference type="GeneID" id="100209228"/>
<keyword evidence="10" id="KW-1185">Reference proteome</keyword>
<sequence>MLFIFQFFYEYIFHLLYKNMLSLLHGKEVASVNVFVDGSCDENLKFLLIRELDRRRERVLVLCYSSLPSYYKDFSDKYIFYDGFSDPLNWEAGMNSLNKLEDIHAFISQYSSQNSLLVIDNLLIFGRSIGCIDNNGEWNGLLNILCDLSNRIPIMVFIDPTLTDESNIKVLKHIAQFSAELLENQNSFTCKSIMKKKTGKVIEENNLLTMIGNQLIVSKNNALSSIRKIEEVDPSSNLTFNLNLSSSEKESRANTKLPYLFDQKTKDSYLNKVNDCPVIYQPDEADDFDEEDPDDDLDI</sequence>
<dbReference type="PANTHER" id="PTHR15641">
    <property type="entry name" value="ELONGATOR COMPLEX PROTEIN 5"/>
    <property type="match status" value="1"/>
</dbReference>
<gene>
    <name evidence="11" type="primary">LOC100209228</name>
</gene>
<evidence type="ECO:0000256" key="9">
    <source>
        <dbReference type="SAM" id="MobiDB-lite"/>
    </source>
</evidence>
<comment type="pathway">
    <text evidence="3">tRNA modification; 5-methoxycarbonylmethyl-2-thiouridine-tRNA biosynthesis.</text>
</comment>
<dbReference type="RefSeq" id="XP_065655593.1">
    <property type="nucleotide sequence ID" value="XM_065799521.1"/>
</dbReference>
<evidence type="ECO:0000256" key="6">
    <source>
        <dbReference type="ARBA" id="ARBA00022490"/>
    </source>
</evidence>
<comment type="similarity">
    <text evidence="4">Belongs to the ELP5 family.</text>
</comment>
<accession>A0ABM4C219</accession>
<organism evidence="10 11">
    <name type="scientific">Hydra vulgaris</name>
    <name type="common">Hydra</name>
    <name type="synonym">Hydra attenuata</name>
    <dbReference type="NCBI Taxonomy" id="6087"/>
    <lineage>
        <taxon>Eukaryota</taxon>
        <taxon>Metazoa</taxon>
        <taxon>Cnidaria</taxon>
        <taxon>Hydrozoa</taxon>
        <taxon>Hydroidolina</taxon>
        <taxon>Anthoathecata</taxon>
        <taxon>Aplanulata</taxon>
        <taxon>Hydridae</taxon>
        <taxon>Hydra</taxon>
    </lineage>
</organism>
<keyword evidence="6" id="KW-0963">Cytoplasm</keyword>
<keyword evidence="7" id="KW-0819">tRNA processing</keyword>
<evidence type="ECO:0000313" key="11">
    <source>
        <dbReference type="RefSeq" id="XP_065655593.1"/>
    </source>
</evidence>
<dbReference type="Pfam" id="PF10483">
    <property type="entry name" value="Elong_Iki1"/>
    <property type="match status" value="1"/>
</dbReference>
<feature type="region of interest" description="Disordered" evidence="9">
    <location>
        <begin position="280"/>
        <end position="299"/>
    </location>
</feature>
<dbReference type="PANTHER" id="PTHR15641:SF1">
    <property type="entry name" value="ELONGATOR COMPLEX PROTEIN 5"/>
    <property type="match status" value="1"/>
</dbReference>
<evidence type="ECO:0000256" key="7">
    <source>
        <dbReference type="ARBA" id="ARBA00022694"/>
    </source>
</evidence>
<evidence type="ECO:0000256" key="8">
    <source>
        <dbReference type="ARBA" id="ARBA00023242"/>
    </source>
</evidence>
<comment type="subcellular location">
    <subcellularLocation>
        <location evidence="2">Cytoplasm</location>
    </subcellularLocation>
    <subcellularLocation>
        <location evidence="1">Nucleus</location>
    </subcellularLocation>
</comment>
<evidence type="ECO:0000256" key="4">
    <source>
        <dbReference type="ARBA" id="ARBA00009567"/>
    </source>
</evidence>
<proteinExistence type="inferred from homology"/>
<evidence type="ECO:0000256" key="3">
    <source>
        <dbReference type="ARBA" id="ARBA00005043"/>
    </source>
</evidence>
<dbReference type="InterPro" id="IPR019519">
    <property type="entry name" value="Elp5"/>
</dbReference>